<evidence type="ECO:0000313" key="5">
    <source>
        <dbReference type="Proteomes" id="UP000198809"/>
    </source>
</evidence>
<dbReference type="InterPro" id="IPR058507">
    <property type="entry name" value="DUF8194"/>
</dbReference>
<organism evidence="4 5">
    <name type="scientific">Paenibacillus sophorae</name>
    <dbReference type="NCBI Taxonomy" id="1333845"/>
    <lineage>
        <taxon>Bacteria</taxon>
        <taxon>Bacillati</taxon>
        <taxon>Bacillota</taxon>
        <taxon>Bacilli</taxon>
        <taxon>Bacillales</taxon>
        <taxon>Paenibacillaceae</taxon>
        <taxon>Paenibacillus</taxon>
    </lineage>
</organism>
<dbReference type="OrthoDB" id="9768560at2"/>
<dbReference type="RefSeq" id="WP_036591051.1">
    <property type="nucleotide sequence ID" value="NZ_CP076607.1"/>
</dbReference>
<proteinExistence type="predicted"/>
<feature type="domain" description="DUF8195" evidence="3">
    <location>
        <begin position="354"/>
        <end position="572"/>
    </location>
</feature>
<protein>
    <submittedName>
        <fullName evidence="4">Uncharacterized protein</fullName>
    </submittedName>
</protein>
<evidence type="ECO:0000259" key="3">
    <source>
        <dbReference type="Pfam" id="PF26615"/>
    </source>
</evidence>
<dbReference type="Pfam" id="PF26615">
    <property type="entry name" value="DUF8195"/>
    <property type="match status" value="1"/>
</dbReference>
<dbReference type="EMBL" id="FODH01000017">
    <property type="protein sequence ID" value="SEP01509.1"/>
    <property type="molecule type" value="Genomic_DNA"/>
</dbReference>
<dbReference type="InterPro" id="IPR058506">
    <property type="entry name" value="DUF8193"/>
</dbReference>
<sequence>MKKTATFIMIMALLFTFVVPFISYADGGGEGNIDTGGGGMGSGTGQNYWNTNDEGVRITIIRDRDRVPVTIPIDLTNKTPPSTLLHFGKISKLQYQNGASLTPMNKGYISVHPQKELPLIIKSDRGQATLEEIKAYFTDELVVRYIAETTGFDYDTLINGNYKLLLEPIAYITFQGVKMAMTAHEAALYDQILNGGLRSKMVSLTHQNLPLAMFLETSDLGFPAWDGPTSSRVSNDQIITSLGLGIVRFHDSPTTPAPSQTSYQYRTDTDVITSVRLSTSAQITPKDPARVAFHIMGSSYTVTNIVIPEGESQLVWVKWRTPTTPQTVTIEVSASQGQLSVSRITASVVDLNQNLPPDPKATDRNNSFQLPSIPAYSAKTSASWGIWSAHWHEYWVWISKWRWHSDGQGGGYWVDHGYWKDNGWWDYDWTGYTASLTAYQSVAPDSKSPTLSSSRMKSGYGIEINSFTTLSSNAPSSHITGAQHAVSYFPEFSYQTYWRLHDLHTRGYNASFWLKPNEYSTYESRVHFSPLWFPDGPYTPITRILDVWTPDGMLTLQLHDTITISGNLLSDWHIAPQKTK</sequence>
<dbReference type="Pfam" id="PF26613">
    <property type="entry name" value="DUF8193"/>
    <property type="match status" value="1"/>
</dbReference>
<dbReference type="STRING" id="1333845.SAMN04487895_11760"/>
<reference evidence="4 5" key="1">
    <citation type="submission" date="2016-10" db="EMBL/GenBank/DDBJ databases">
        <authorList>
            <person name="de Groot N.N."/>
        </authorList>
    </citation>
    <scope>NUCLEOTIDE SEQUENCE [LARGE SCALE GENOMIC DNA]</scope>
    <source>
        <strain evidence="4 5">CGMCC 1.10238</strain>
    </source>
</reference>
<dbReference type="Proteomes" id="UP000198809">
    <property type="component" value="Unassembled WGS sequence"/>
</dbReference>
<accession>A0A1H8UE63</accession>
<dbReference type="Pfam" id="PF26614">
    <property type="entry name" value="DUF8194"/>
    <property type="match status" value="1"/>
</dbReference>
<evidence type="ECO:0000259" key="1">
    <source>
        <dbReference type="Pfam" id="PF26613"/>
    </source>
</evidence>
<evidence type="ECO:0000313" key="4">
    <source>
        <dbReference type="EMBL" id="SEP01509.1"/>
    </source>
</evidence>
<evidence type="ECO:0000259" key="2">
    <source>
        <dbReference type="Pfam" id="PF26614"/>
    </source>
</evidence>
<name>A0A1H8UE63_9BACL</name>
<dbReference type="AlphaFoldDB" id="A0A1H8UE63"/>
<feature type="domain" description="DUF8193" evidence="1">
    <location>
        <begin position="29"/>
        <end position="248"/>
    </location>
</feature>
<dbReference type="InterPro" id="IPR058508">
    <property type="entry name" value="DUF8195"/>
</dbReference>
<gene>
    <name evidence="4" type="ORF">SAMN04487895_11760</name>
</gene>
<feature type="domain" description="DUF8194" evidence="2">
    <location>
        <begin position="261"/>
        <end position="350"/>
    </location>
</feature>